<dbReference type="Proteomes" id="UP000239089">
    <property type="component" value="Unassembled WGS sequence"/>
</dbReference>
<feature type="domain" description="CusB-like beta-barrel" evidence="2">
    <location>
        <begin position="209"/>
        <end position="277"/>
    </location>
</feature>
<reference evidence="3 4" key="1">
    <citation type="journal article" date="2018" name="Arch. Microbiol.">
        <title>New insights into the metabolic potential of the phototrophic purple bacterium Rhodopila globiformis DSM 161(T) from its draft genome sequence and evidence for a vanadium-dependent nitrogenase.</title>
        <authorList>
            <person name="Imhoff J.F."/>
            <person name="Rahn T."/>
            <person name="Kunzel S."/>
            <person name="Neulinger S.C."/>
        </authorList>
    </citation>
    <scope>NUCLEOTIDE SEQUENCE [LARGE SCALE GENOMIC DNA]</scope>
    <source>
        <strain evidence="3 4">DSM 16996</strain>
    </source>
</reference>
<accession>A0A2S6NHA3</accession>
<protein>
    <recommendedName>
        <fullName evidence="2">CusB-like beta-barrel domain-containing protein</fullName>
    </recommendedName>
</protein>
<name>A0A2S6NHA3_9HYPH</name>
<dbReference type="RefSeq" id="WP_104505911.1">
    <property type="nucleotide sequence ID" value="NZ_JACIGC010000041.1"/>
</dbReference>
<dbReference type="Gene3D" id="2.40.420.20">
    <property type="match status" value="1"/>
</dbReference>
<evidence type="ECO:0000259" key="2">
    <source>
        <dbReference type="Pfam" id="PF25954"/>
    </source>
</evidence>
<dbReference type="OrthoDB" id="9813967at2"/>
<dbReference type="PANTHER" id="PTHR30469">
    <property type="entry name" value="MULTIDRUG RESISTANCE PROTEIN MDTA"/>
    <property type="match status" value="1"/>
</dbReference>
<gene>
    <name evidence="3" type="ORF">CCR94_00335</name>
</gene>
<dbReference type="PROSITE" id="PS51257">
    <property type="entry name" value="PROKAR_LIPOPROTEIN"/>
    <property type="match status" value="1"/>
</dbReference>
<dbReference type="GO" id="GO:0015562">
    <property type="term" value="F:efflux transmembrane transporter activity"/>
    <property type="evidence" value="ECO:0007669"/>
    <property type="project" value="TreeGrafter"/>
</dbReference>
<dbReference type="InterPro" id="IPR006143">
    <property type="entry name" value="RND_pump_MFP"/>
</dbReference>
<dbReference type="EMBL" id="NHSJ01000008">
    <property type="protein sequence ID" value="PPQ33987.1"/>
    <property type="molecule type" value="Genomic_DNA"/>
</dbReference>
<dbReference type="Gene3D" id="2.40.50.100">
    <property type="match status" value="1"/>
</dbReference>
<dbReference type="PANTHER" id="PTHR30469:SF38">
    <property type="entry name" value="HLYD FAMILY SECRETION PROTEIN"/>
    <property type="match status" value="1"/>
</dbReference>
<evidence type="ECO:0000313" key="4">
    <source>
        <dbReference type="Proteomes" id="UP000239089"/>
    </source>
</evidence>
<dbReference type="Gene3D" id="2.40.30.170">
    <property type="match status" value="1"/>
</dbReference>
<evidence type="ECO:0000256" key="1">
    <source>
        <dbReference type="ARBA" id="ARBA00009477"/>
    </source>
</evidence>
<evidence type="ECO:0000313" key="3">
    <source>
        <dbReference type="EMBL" id="PPQ33987.1"/>
    </source>
</evidence>
<dbReference type="GO" id="GO:1990281">
    <property type="term" value="C:efflux pump complex"/>
    <property type="evidence" value="ECO:0007669"/>
    <property type="project" value="TreeGrafter"/>
</dbReference>
<dbReference type="Gene3D" id="1.10.287.470">
    <property type="entry name" value="Helix hairpin bin"/>
    <property type="match status" value="1"/>
</dbReference>
<proteinExistence type="inferred from homology"/>
<dbReference type="Pfam" id="PF25954">
    <property type="entry name" value="Beta-barrel_RND_2"/>
    <property type="match status" value="1"/>
</dbReference>
<comment type="caution">
    <text evidence="3">The sequence shown here is derived from an EMBL/GenBank/DDBJ whole genome shotgun (WGS) entry which is preliminary data.</text>
</comment>
<organism evidence="3 4">
    <name type="scientific">Rhodoblastus sphagnicola</name>
    <dbReference type="NCBI Taxonomy" id="333368"/>
    <lineage>
        <taxon>Bacteria</taxon>
        <taxon>Pseudomonadati</taxon>
        <taxon>Pseudomonadota</taxon>
        <taxon>Alphaproteobacteria</taxon>
        <taxon>Hyphomicrobiales</taxon>
        <taxon>Rhodoblastaceae</taxon>
        <taxon>Rhodoblastus</taxon>
    </lineage>
</organism>
<dbReference type="SUPFAM" id="SSF111369">
    <property type="entry name" value="HlyD-like secretion proteins"/>
    <property type="match status" value="1"/>
</dbReference>
<dbReference type="AlphaFoldDB" id="A0A2S6NHA3"/>
<sequence length="360" mass="37359">MTFKRLPLAIVALPLTLAGCQDASPPPPPPAPRPVRTVVAEPRDIAETISQTGEIQPRYEADLGFQINGRVTRRFVDVGAVVKTGDLLATLDDADVANELKAADAEVINAQAAAQAALAAFRRQKQLFDKQISAKAALENAEAQWKSAAAKQEAATAARENAVNRRKYAELFATEGGVVTAVGANRGQVVGAGQMVARVASADARDGVFNVPERLIADAAMGIPVVISLTADPAVKTVGTLREISPTADPSTRTYRVRVSLPNAPAAMALGTTVNGSVDLSSGRMISVPGSAITGSSGAPAVFVVDPVRAKLILKPVVVARYQDGAALIRSGLPAGDRVVTAGVSKLRPDESVKLAEPTP</sequence>
<comment type="similarity">
    <text evidence="1">Belongs to the membrane fusion protein (MFP) (TC 8.A.1) family.</text>
</comment>
<keyword evidence="4" id="KW-1185">Reference proteome</keyword>
<dbReference type="InterPro" id="IPR058792">
    <property type="entry name" value="Beta-barrel_RND_2"/>
</dbReference>
<dbReference type="NCBIfam" id="TIGR01730">
    <property type="entry name" value="RND_mfp"/>
    <property type="match status" value="1"/>
</dbReference>